<dbReference type="InterPro" id="IPR043519">
    <property type="entry name" value="NT_sf"/>
</dbReference>
<evidence type="ECO:0000313" key="2">
    <source>
        <dbReference type="Proteomes" id="UP000622552"/>
    </source>
</evidence>
<sequence>MFAADDRDAVRTRLIALAEADPGISGAAVIGSFAGSGGDRWSDIDLMLGVEGDLGAALERWTAVLVGEWGVVHHWDLPVGASVYRVFLLQNGLEVDLGFAPAAGFGPRGPAWRLLFGTPVVLEHARPADRDTLIGMAWHHVLHVSTCVERGRPWQALRWLNEARGKVFGLIDLRLGAPDGFTPKEDALPEEATAPLVGSIAGSLEPAELRRALAVVIGALDHEVELCDPSLAARLRLLLAAVA</sequence>
<reference evidence="1" key="1">
    <citation type="submission" date="2020-11" db="EMBL/GenBank/DDBJ databases">
        <title>Sequencing the genomes of 1000 actinobacteria strains.</title>
        <authorList>
            <person name="Klenk H.-P."/>
        </authorList>
    </citation>
    <scope>NUCLEOTIDE SEQUENCE</scope>
    <source>
        <strain evidence="1">DSM 45356</strain>
    </source>
</reference>
<dbReference type="EMBL" id="JADOUF010000001">
    <property type="protein sequence ID" value="MBG6136913.1"/>
    <property type="molecule type" value="Genomic_DNA"/>
</dbReference>
<evidence type="ECO:0008006" key="3">
    <source>
        <dbReference type="Google" id="ProtNLM"/>
    </source>
</evidence>
<name>A0A8J7GIA1_9ACTN</name>
<gene>
    <name evidence="1" type="ORF">IW245_003107</name>
</gene>
<dbReference type="SUPFAM" id="SSF81301">
    <property type="entry name" value="Nucleotidyltransferase"/>
    <property type="match status" value="1"/>
</dbReference>
<dbReference type="RefSeq" id="WP_197003829.1">
    <property type="nucleotide sequence ID" value="NZ_BONS01000022.1"/>
</dbReference>
<proteinExistence type="predicted"/>
<accession>A0A8J7GIA1</accession>
<organism evidence="1 2">
    <name type="scientific">Longispora fulva</name>
    <dbReference type="NCBI Taxonomy" id="619741"/>
    <lineage>
        <taxon>Bacteria</taxon>
        <taxon>Bacillati</taxon>
        <taxon>Actinomycetota</taxon>
        <taxon>Actinomycetes</taxon>
        <taxon>Micromonosporales</taxon>
        <taxon>Micromonosporaceae</taxon>
        <taxon>Longispora</taxon>
    </lineage>
</organism>
<evidence type="ECO:0000313" key="1">
    <source>
        <dbReference type="EMBL" id="MBG6136913.1"/>
    </source>
</evidence>
<dbReference type="Proteomes" id="UP000622552">
    <property type="component" value="Unassembled WGS sequence"/>
</dbReference>
<dbReference type="Gene3D" id="3.30.460.10">
    <property type="entry name" value="Beta Polymerase, domain 2"/>
    <property type="match status" value="1"/>
</dbReference>
<dbReference type="AlphaFoldDB" id="A0A8J7GIA1"/>
<keyword evidence="2" id="KW-1185">Reference proteome</keyword>
<comment type="caution">
    <text evidence="1">The sequence shown here is derived from an EMBL/GenBank/DDBJ whole genome shotgun (WGS) entry which is preliminary data.</text>
</comment>
<protein>
    <recommendedName>
        <fullName evidence="3">Nucleotidyltransferase domain-containing protein</fullName>
    </recommendedName>
</protein>